<comment type="similarity">
    <text evidence="7">Belongs to the binding-protein-dependent transport system permease family.</text>
</comment>
<evidence type="ECO:0000256" key="1">
    <source>
        <dbReference type="ARBA" id="ARBA00004651"/>
    </source>
</evidence>
<dbReference type="InterPro" id="IPR051322">
    <property type="entry name" value="AA_ABC_Transporter_Permease"/>
</dbReference>
<keyword evidence="10" id="KW-1185">Reference proteome</keyword>
<keyword evidence="4 7" id="KW-0812">Transmembrane</keyword>
<name>A0ABS4CME7_9ENTE</name>
<sequence length="226" mass="24273">MQNFLETTFPNVIQLKQEFIDSTLETLYMVFWTALGAGVLGIILGVILVTTAPRGIFSNQVIYSILEKIINVCRSIPFIIMLALIQPITRLLAGTTIGTTAALVPLIVGVTPFFARQIENALLEVDQGIIEAAEAMGTSPLGIVFRVYLVEGLPSIIRVSAVTIINLIGLTAMAGAIGAGGLGNLAITRGYNRFQTDVTIAATAIILILVFLSQFISNQLIKRTSH</sequence>
<protein>
    <submittedName>
        <fullName evidence="9">ABC transporter permease</fullName>
    </submittedName>
</protein>
<evidence type="ECO:0000256" key="6">
    <source>
        <dbReference type="ARBA" id="ARBA00023136"/>
    </source>
</evidence>
<evidence type="ECO:0000259" key="8">
    <source>
        <dbReference type="PROSITE" id="PS50928"/>
    </source>
</evidence>
<keyword evidence="2 7" id="KW-0813">Transport</keyword>
<evidence type="ECO:0000256" key="3">
    <source>
        <dbReference type="ARBA" id="ARBA00022475"/>
    </source>
</evidence>
<feature type="transmembrane region" description="Helical" evidence="7">
    <location>
        <begin position="198"/>
        <end position="216"/>
    </location>
</feature>
<feature type="transmembrane region" description="Helical" evidence="7">
    <location>
        <begin position="91"/>
        <end position="115"/>
    </location>
</feature>
<gene>
    <name evidence="9" type="ORF">I6N96_15850</name>
</gene>
<comment type="subcellular location">
    <subcellularLocation>
        <location evidence="1 7">Cell membrane</location>
        <topology evidence="1 7">Multi-pass membrane protein</topology>
    </subcellularLocation>
</comment>
<feature type="domain" description="ABC transmembrane type-1" evidence="8">
    <location>
        <begin position="23"/>
        <end position="217"/>
    </location>
</feature>
<evidence type="ECO:0000256" key="2">
    <source>
        <dbReference type="ARBA" id="ARBA00022448"/>
    </source>
</evidence>
<evidence type="ECO:0000313" key="10">
    <source>
        <dbReference type="Proteomes" id="UP000673375"/>
    </source>
</evidence>
<accession>A0ABS4CME7</accession>
<dbReference type="Gene3D" id="1.10.3720.10">
    <property type="entry name" value="MetI-like"/>
    <property type="match status" value="1"/>
</dbReference>
<evidence type="ECO:0000256" key="7">
    <source>
        <dbReference type="RuleBase" id="RU363032"/>
    </source>
</evidence>
<dbReference type="PANTHER" id="PTHR30450:SF1">
    <property type="entry name" value="D-METHIONINE TRANSPORT SYSTEM PERMEASE PROTEIN METI-RELATED"/>
    <property type="match status" value="1"/>
</dbReference>
<evidence type="ECO:0000256" key="5">
    <source>
        <dbReference type="ARBA" id="ARBA00022989"/>
    </source>
</evidence>
<dbReference type="Pfam" id="PF00528">
    <property type="entry name" value="BPD_transp_1"/>
    <property type="match status" value="1"/>
</dbReference>
<dbReference type="CDD" id="cd06261">
    <property type="entry name" value="TM_PBP2"/>
    <property type="match status" value="1"/>
</dbReference>
<dbReference type="EMBL" id="JAEDXU010000009">
    <property type="protein sequence ID" value="MBP1047763.1"/>
    <property type="molecule type" value="Genomic_DNA"/>
</dbReference>
<reference evidence="9 10" key="1">
    <citation type="submission" date="2020-12" db="EMBL/GenBank/DDBJ databases">
        <title>Vagococcus allomyrinae sp. nov. and Enterococcus lavae sp. nov., isolated from the larvae of Allomyrina dichotoma.</title>
        <authorList>
            <person name="Lee S.D."/>
        </authorList>
    </citation>
    <scope>NUCLEOTIDE SEQUENCE [LARGE SCALE GENOMIC DNA]</scope>
    <source>
        <strain evidence="9 10">BWM-S5</strain>
    </source>
</reference>
<dbReference type="RefSeq" id="WP_209558541.1">
    <property type="nucleotide sequence ID" value="NZ_JAEDXU010000009.1"/>
</dbReference>
<feature type="transmembrane region" description="Helical" evidence="7">
    <location>
        <begin position="27"/>
        <end position="49"/>
    </location>
</feature>
<dbReference type="Proteomes" id="UP000673375">
    <property type="component" value="Unassembled WGS sequence"/>
</dbReference>
<evidence type="ECO:0000256" key="4">
    <source>
        <dbReference type="ARBA" id="ARBA00022692"/>
    </source>
</evidence>
<keyword evidence="3" id="KW-1003">Cell membrane</keyword>
<dbReference type="InterPro" id="IPR000515">
    <property type="entry name" value="MetI-like"/>
</dbReference>
<keyword evidence="6 7" id="KW-0472">Membrane</keyword>
<comment type="caution">
    <text evidence="9">The sequence shown here is derived from an EMBL/GenBank/DDBJ whole genome shotgun (WGS) entry which is preliminary data.</text>
</comment>
<keyword evidence="5 7" id="KW-1133">Transmembrane helix</keyword>
<proteinExistence type="inferred from homology"/>
<evidence type="ECO:0000313" key="9">
    <source>
        <dbReference type="EMBL" id="MBP1047763.1"/>
    </source>
</evidence>
<organism evidence="9 10">
    <name type="scientific">Enterococcus larvae</name>
    <dbReference type="NCBI Taxonomy" id="2794352"/>
    <lineage>
        <taxon>Bacteria</taxon>
        <taxon>Bacillati</taxon>
        <taxon>Bacillota</taxon>
        <taxon>Bacilli</taxon>
        <taxon>Lactobacillales</taxon>
        <taxon>Enterococcaceae</taxon>
        <taxon>Enterococcus</taxon>
    </lineage>
</organism>
<dbReference type="PANTHER" id="PTHR30450">
    <property type="entry name" value="ABC TRANSPORTER PERMEASE"/>
    <property type="match status" value="1"/>
</dbReference>
<feature type="transmembrane region" description="Helical" evidence="7">
    <location>
        <begin position="156"/>
        <end position="178"/>
    </location>
</feature>
<dbReference type="PROSITE" id="PS50928">
    <property type="entry name" value="ABC_TM1"/>
    <property type="match status" value="1"/>
</dbReference>
<dbReference type="InterPro" id="IPR035906">
    <property type="entry name" value="MetI-like_sf"/>
</dbReference>
<dbReference type="SUPFAM" id="SSF161098">
    <property type="entry name" value="MetI-like"/>
    <property type="match status" value="1"/>
</dbReference>